<dbReference type="UniPathway" id="UPA00232"/>
<feature type="domain" description="FAD-binding" evidence="8">
    <location>
        <begin position="6"/>
        <end position="314"/>
    </location>
</feature>
<dbReference type="PANTHER" id="PTHR43876">
    <property type="entry name" value="UBIQUINONE BIOSYNTHESIS MONOOXYGENASE COQ6, MITOCHONDRIAL"/>
    <property type="match status" value="1"/>
</dbReference>
<keyword evidence="10" id="KW-1185">Reference proteome</keyword>
<proteinExistence type="inferred from homology"/>
<dbReference type="PROSITE" id="PS01304">
    <property type="entry name" value="UBIH"/>
    <property type="match status" value="1"/>
</dbReference>
<comment type="pathway">
    <text evidence="2">Cofactor biosynthesis; ubiquinone biosynthesis.</text>
</comment>
<dbReference type="InterPro" id="IPR002938">
    <property type="entry name" value="FAD-bd"/>
</dbReference>
<sequence>MAKQQVDILIIGGGLTGATLMLALQGLGFKTLLVEAKPFGDKVNPDFDARSLALSPATKRILNTLGVWDILKEYATAIDMIHVSDQHRFGISRLHGGADNPLGYVVEMQHINLALHQLLSKDHIMAPATLTALDLVAKTATVSHETGEIQITAQLIVAADGAESVVRRCCDLSAKIKSYNQQAIVANVGLMKSHEHHAYERFTSHGPLALLPMNSNRMSLVWAMTPGKAEQLMALSDVAFLKELQQDFGYRLGRLIKIGKRYSYPLKQVLMAQQTKWPVVFVGNAAHTLHPVAGQGFNLGLRDAATLAQCISKQGLNEGMLRQYLQLRRHDQQVITRFTDGLIQVFTSRLPGMSLVRNMGLIAIDNIPVLKNYLARYARGFGGFTPDLVCEIALDTIKSPEIE</sequence>
<dbReference type="PANTHER" id="PTHR43876:SF8">
    <property type="entry name" value="2-OCTAPRENYL-6-METHOXYPHENOL HYDROXYLASE"/>
    <property type="match status" value="1"/>
</dbReference>
<evidence type="ECO:0000256" key="5">
    <source>
        <dbReference type="ARBA" id="ARBA00022827"/>
    </source>
</evidence>
<evidence type="ECO:0000259" key="8">
    <source>
        <dbReference type="Pfam" id="PF01494"/>
    </source>
</evidence>
<evidence type="ECO:0000256" key="4">
    <source>
        <dbReference type="ARBA" id="ARBA00022630"/>
    </source>
</evidence>
<comment type="cofactor">
    <cofactor evidence="1">
        <name>FAD</name>
        <dbReference type="ChEBI" id="CHEBI:57692"/>
    </cofactor>
</comment>
<dbReference type="RefSeq" id="WP_173235681.1">
    <property type="nucleotide sequence ID" value="NZ_AP022839.1"/>
</dbReference>
<dbReference type="InterPro" id="IPR036188">
    <property type="entry name" value="FAD/NAD-bd_sf"/>
</dbReference>
<evidence type="ECO:0000256" key="3">
    <source>
        <dbReference type="ARBA" id="ARBA00005349"/>
    </source>
</evidence>
<dbReference type="SUPFAM" id="SSF51905">
    <property type="entry name" value="FAD/NAD(P)-binding domain"/>
    <property type="match status" value="1"/>
</dbReference>
<evidence type="ECO:0000313" key="9">
    <source>
        <dbReference type="EMBL" id="BCA93827.1"/>
    </source>
</evidence>
<keyword evidence="4" id="KW-0285">Flavoprotein</keyword>
<dbReference type="GO" id="GO:0006744">
    <property type="term" value="P:ubiquinone biosynthetic process"/>
    <property type="evidence" value="ECO:0007669"/>
    <property type="project" value="UniProtKB-UniPathway"/>
</dbReference>
<dbReference type="KEGG" id="lant:TUM19329_01880"/>
<evidence type="ECO:0000256" key="2">
    <source>
        <dbReference type="ARBA" id="ARBA00004749"/>
    </source>
</evidence>
<dbReference type="Pfam" id="PF01494">
    <property type="entry name" value="FAD_binding_3"/>
    <property type="match status" value="1"/>
</dbReference>
<dbReference type="AlphaFoldDB" id="A0A6F8T0X6"/>
<dbReference type="Proteomes" id="UP000502894">
    <property type="component" value="Chromosome"/>
</dbReference>
<protein>
    <submittedName>
        <fullName evidence="9">2-octaprenyl-6-methoxyphenol hydroxylase</fullName>
    </submittedName>
</protein>
<dbReference type="GO" id="GO:0008681">
    <property type="term" value="F:2-octaprenyl-6-methoxyphenol hydroxylase activity"/>
    <property type="evidence" value="ECO:0007669"/>
    <property type="project" value="TreeGrafter"/>
</dbReference>
<keyword evidence="5" id="KW-0274">FAD</keyword>
<evidence type="ECO:0000256" key="1">
    <source>
        <dbReference type="ARBA" id="ARBA00001974"/>
    </source>
</evidence>
<gene>
    <name evidence="9" type="primary">ubiH</name>
    <name evidence="9" type="ORF">TUM19329_01880</name>
</gene>
<keyword evidence="7" id="KW-0503">Monooxygenase</keyword>
<keyword evidence="6" id="KW-0560">Oxidoreductase</keyword>
<reference evidence="9" key="1">
    <citation type="journal article" date="2020" name="Microbiol. Resour. Announc.">
        <title>Complete Genome Sequence of Novel Psychrotolerant Legionella Strain TUM19329, Isolated from Antarctic Lake Sediment.</title>
        <authorList>
            <person name="Shimada S."/>
            <person name="Nakai R."/>
            <person name="Aoki K."/>
            <person name="Shimoeda N."/>
            <person name="Ohno G."/>
            <person name="Miyazaki Y."/>
            <person name="Kudoh S."/>
            <person name="Imura S."/>
            <person name="Watanabe K."/>
            <person name="Ishii Y."/>
            <person name="Tateda K."/>
        </authorList>
    </citation>
    <scope>NUCLEOTIDE SEQUENCE [LARGE SCALE GENOMIC DNA]</scope>
    <source>
        <strain evidence="9">TUM19329</strain>
    </source>
</reference>
<accession>A0A6F8T0X6</accession>
<evidence type="ECO:0000256" key="7">
    <source>
        <dbReference type="ARBA" id="ARBA00023033"/>
    </source>
</evidence>
<name>A0A6F8T0X6_9GAMM</name>
<dbReference type="NCBIfam" id="TIGR01988">
    <property type="entry name" value="Ubi-OHases"/>
    <property type="match status" value="1"/>
</dbReference>
<dbReference type="GO" id="GO:0071949">
    <property type="term" value="F:FAD binding"/>
    <property type="evidence" value="ECO:0007669"/>
    <property type="project" value="InterPro"/>
</dbReference>
<dbReference type="InterPro" id="IPR010971">
    <property type="entry name" value="UbiH/COQ6"/>
</dbReference>
<dbReference type="Gene3D" id="3.50.50.60">
    <property type="entry name" value="FAD/NAD(P)-binding domain"/>
    <property type="match status" value="2"/>
</dbReference>
<dbReference type="InterPro" id="IPR018168">
    <property type="entry name" value="Ubi_Hdrlase_CS"/>
</dbReference>
<comment type="similarity">
    <text evidence="3">Belongs to the UbiH/COQ6 family.</text>
</comment>
<dbReference type="EMBL" id="AP022839">
    <property type="protein sequence ID" value="BCA93827.1"/>
    <property type="molecule type" value="Genomic_DNA"/>
</dbReference>
<evidence type="ECO:0000313" key="10">
    <source>
        <dbReference type="Proteomes" id="UP000502894"/>
    </source>
</evidence>
<dbReference type="PRINTS" id="PR00420">
    <property type="entry name" value="RNGMNOXGNASE"/>
</dbReference>
<dbReference type="InterPro" id="IPR051205">
    <property type="entry name" value="UbiH/COQ6_monooxygenase"/>
</dbReference>
<organism evidence="9 10">
    <name type="scientific">Legionella antarctica</name>
    <dbReference type="NCBI Taxonomy" id="2708020"/>
    <lineage>
        <taxon>Bacteria</taxon>
        <taxon>Pseudomonadati</taxon>
        <taxon>Pseudomonadota</taxon>
        <taxon>Gammaproteobacteria</taxon>
        <taxon>Legionellales</taxon>
        <taxon>Legionellaceae</taxon>
        <taxon>Legionella</taxon>
    </lineage>
</organism>
<evidence type="ECO:0000256" key="6">
    <source>
        <dbReference type="ARBA" id="ARBA00023002"/>
    </source>
</evidence>
<dbReference type="NCBIfam" id="NF004356">
    <property type="entry name" value="PRK05732.1"/>
    <property type="match status" value="1"/>
</dbReference>